<dbReference type="AlphaFoldDB" id="A0A939QGQ2"/>
<reference evidence="1" key="1">
    <citation type="submission" date="2021-03" db="EMBL/GenBank/DDBJ databases">
        <title>Microbacterium sp. nov., a novel actinobacterium isolated from cow dung.</title>
        <authorList>
            <person name="Zhang L."/>
        </authorList>
    </citation>
    <scope>NUCLEOTIDE SEQUENCE</scope>
    <source>
        <strain evidence="1">NEAU-LLB</strain>
    </source>
</reference>
<sequence>MGDGLDRLRRKYPLQGAGGAFDAVWRPSAHDADREAQSLKIIPVPSPTPDQGPGVIDFTAHTIELELDDE</sequence>
<evidence type="ECO:0000313" key="1">
    <source>
        <dbReference type="EMBL" id="MBO3662463.1"/>
    </source>
</evidence>
<dbReference type="EMBL" id="JAGFOA010000005">
    <property type="protein sequence ID" value="MBO3664455.1"/>
    <property type="molecule type" value="Genomic_DNA"/>
</dbReference>
<evidence type="ECO:0000313" key="3">
    <source>
        <dbReference type="Proteomes" id="UP000680132"/>
    </source>
</evidence>
<dbReference type="Proteomes" id="UP000680132">
    <property type="component" value="Unassembled WGS sequence"/>
</dbReference>
<dbReference type="RefSeq" id="WP_208500137.1">
    <property type="nucleotide sequence ID" value="NZ_JAGFOA010000001.1"/>
</dbReference>
<evidence type="ECO:0000313" key="2">
    <source>
        <dbReference type="EMBL" id="MBO3664455.1"/>
    </source>
</evidence>
<comment type="caution">
    <text evidence="1">The sequence shown here is derived from an EMBL/GenBank/DDBJ whole genome shotgun (WGS) entry which is preliminary data.</text>
</comment>
<accession>A0A939QGQ2</accession>
<dbReference type="EMBL" id="JAGFOA010000001">
    <property type="protein sequence ID" value="MBO3662463.1"/>
    <property type="molecule type" value="Genomic_DNA"/>
</dbReference>
<gene>
    <name evidence="1" type="ORF">J5V96_02945</name>
    <name evidence="2" type="ORF">J5V96_13190</name>
</gene>
<organism evidence="1 3">
    <name type="scientific">Microbacterium stercoris</name>
    <dbReference type="NCBI Taxonomy" id="2820289"/>
    <lineage>
        <taxon>Bacteria</taxon>
        <taxon>Bacillati</taxon>
        <taxon>Actinomycetota</taxon>
        <taxon>Actinomycetes</taxon>
        <taxon>Micrococcales</taxon>
        <taxon>Microbacteriaceae</taxon>
        <taxon>Microbacterium</taxon>
    </lineage>
</organism>
<protein>
    <submittedName>
        <fullName evidence="1">Uncharacterized protein</fullName>
    </submittedName>
</protein>
<name>A0A939QGQ2_9MICO</name>
<proteinExistence type="predicted"/>
<keyword evidence="3" id="KW-1185">Reference proteome</keyword>